<dbReference type="Pfam" id="PF00232">
    <property type="entry name" value="Glyco_hydro_1"/>
    <property type="match status" value="1"/>
</dbReference>
<dbReference type="PANTHER" id="PTHR10353:SF53">
    <property type="entry name" value="BETA-1,4-GLUCOSIDASE (EUROFUNG)"/>
    <property type="match status" value="1"/>
</dbReference>
<protein>
    <recommendedName>
        <fullName evidence="4">Glycoside hydrolase family 1 protein</fullName>
    </recommendedName>
</protein>
<dbReference type="PRINTS" id="PR00131">
    <property type="entry name" value="GLHYDRLASE1"/>
</dbReference>
<keyword evidence="3" id="KW-1185">Reference proteome</keyword>
<comment type="similarity">
    <text evidence="1">Belongs to the glycosyl hydrolase 1 family.</text>
</comment>
<gene>
    <name evidence="2" type="ORF">Q9L58_000858</name>
</gene>
<evidence type="ECO:0008006" key="4">
    <source>
        <dbReference type="Google" id="ProtNLM"/>
    </source>
</evidence>
<dbReference type="InterPro" id="IPR001360">
    <property type="entry name" value="Glyco_hydro_1"/>
</dbReference>
<dbReference type="EMBL" id="JBBBZM010000006">
    <property type="protein sequence ID" value="KAL0640030.1"/>
    <property type="molecule type" value="Genomic_DNA"/>
</dbReference>
<dbReference type="InterPro" id="IPR033132">
    <property type="entry name" value="GH_1_N_CS"/>
</dbReference>
<dbReference type="PROSITE" id="PS00653">
    <property type="entry name" value="GLYCOSYL_HYDROL_F1_2"/>
    <property type="match status" value="1"/>
</dbReference>
<dbReference type="PANTHER" id="PTHR10353">
    <property type="entry name" value="GLYCOSYL HYDROLASE"/>
    <property type="match status" value="1"/>
</dbReference>
<evidence type="ECO:0000313" key="3">
    <source>
        <dbReference type="Proteomes" id="UP001447188"/>
    </source>
</evidence>
<dbReference type="SUPFAM" id="SSF51445">
    <property type="entry name" value="(Trans)glycosidases"/>
    <property type="match status" value="1"/>
</dbReference>
<dbReference type="Proteomes" id="UP001447188">
    <property type="component" value="Unassembled WGS sequence"/>
</dbReference>
<sequence>MAGRENDAVYKEDEFSSVEQEILELSERASDFNKIFKECRSSIDIQNVEIRCASTAIVGNGRTCYTLGKLTPGTQNEIFGEPHEGQPIFERTTGTKTVSFNASAGTTNLPNNDYSNERLGFLWNQIGPVAVHPVVTGTVEPTPEPTSFAGPQDGFHPMVASVYSNIADAKLPANFAWGLSSSAYQIEGAAKDEGRGPSIWDLLSHRVPGQVADDTNGDILGQHYYLYKQDFARLKHFGTPWYSPSISWPRIFPFGHGPVNEEGLKHYDDVIGELVRLGIKPAVSLFHWDTPLALFNEYGGWTNKKIVDHYVDYAKFIIKRYDEHVPVWFTINEPQYCNWQYKYYPAGTYYPSYGVPPGDQARFLCGHHTLLAHATVAKWYHEEFKGKGRITFKNSGNYFEANSSSSADAAAVSRSYDFVLGWFGGPWTDGDYPKSLKDTLGDILPKFTDNEKKLIKGSCDFYAIDAYTAYYVGALPNNGVEACAKNSSAPGWPECVEQSSNSPAGFGIGPGADLGASWLKSTPGGIRKFLKAITKDLFPKVPDIMVTEFGFSEPFENDYTTIQDAIWDLRRADYLQGYLDNILLSQTVDKVNVTGAFVWSIFDNFEWGSGAKVRFGVQYLNYTSLERTPKASMFQVLNWFRAHGGTFISDSGN</sequence>
<name>A0ABR3GW38_9PEZI</name>
<proteinExistence type="inferred from homology"/>
<dbReference type="Gene3D" id="3.20.20.80">
    <property type="entry name" value="Glycosidases"/>
    <property type="match status" value="1"/>
</dbReference>
<dbReference type="InterPro" id="IPR017853">
    <property type="entry name" value="GH"/>
</dbReference>
<evidence type="ECO:0000313" key="2">
    <source>
        <dbReference type="EMBL" id="KAL0640030.1"/>
    </source>
</evidence>
<organism evidence="2 3">
    <name type="scientific">Discina gigas</name>
    <dbReference type="NCBI Taxonomy" id="1032678"/>
    <lineage>
        <taxon>Eukaryota</taxon>
        <taxon>Fungi</taxon>
        <taxon>Dikarya</taxon>
        <taxon>Ascomycota</taxon>
        <taxon>Pezizomycotina</taxon>
        <taxon>Pezizomycetes</taxon>
        <taxon>Pezizales</taxon>
        <taxon>Discinaceae</taxon>
        <taxon>Discina</taxon>
    </lineage>
</organism>
<accession>A0ABR3GW38</accession>
<evidence type="ECO:0000256" key="1">
    <source>
        <dbReference type="RuleBase" id="RU003690"/>
    </source>
</evidence>
<comment type="caution">
    <text evidence="2">The sequence shown here is derived from an EMBL/GenBank/DDBJ whole genome shotgun (WGS) entry which is preliminary data.</text>
</comment>
<reference evidence="2 3" key="1">
    <citation type="submission" date="2024-02" db="EMBL/GenBank/DDBJ databases">
        <title>Discinaceae phylogenomics.</title>
        <authorList>
            <person name="Dirks A.C."/>
            <person name="James T.Y."/>
        </authorList>
    </citation>
    <scope>NUCLEOTIDE SEQUENCE [LARGE SCALE GENOMIC DNA]</scope>
    <source>
        <strain evidence="2 3">ACD0624</strain>
    </source>
</reference>